<evidence type="ECO:0000256" key="2">
    <source>
        <dbReference type="ARBA" id="ARBA00023015"/>
    </source>
</evidence>
<evidence type="ECO:0000313" key="6">
    <source>
        <dbReference type="EMBL" id="KPY69057.1"/>
    </source>
</evidence>
<keyword evidence="2" id="KW-0805">Transcription regulation</keyword>
<keyword evidence="3" id="KW-0238">DNA-binding</keyword>
<dbReference type="PANTHER" id="PTHR30346">
    <property type="entry name" value="TRANSCRIPTIONAL DUAL REGULATOR HCAR-RELATED"/>
    <property type="match status" value="1"/>
</dbReference>
<evidence type="ECO:0000256" key="3">
    <source>
        <dbReference type="ARBA" id="ARBA00023125"/>
    </source>
</evidence>
<dbReference type="GO" id="GO:0003700">
    <property type="term" value="F:DNA-binding transcription factor activity"/>
    <property type="evidence" value="ECO:0007669"/>
    <property type="project" value="InterPro"/>
</dbReference>
<dbReference type="Pfam" id="PF00126">
    <property type="entry name" value="HTH_1"/>
    <property type="match status" value="1"/>
</dbReference>
<dbReference type="InterPro" id="IPR036390">
    <property type="entry name" value="WH_DNA-bd_sf"/>
</dbReference>
<dbReference type="Gene3D" id="3.40.190.10">
    <property type="entry name" value="Periplasmic binding protein-like II"/>
    <property type="match status" value="2"/>
</dbReference>
<protein>
    <recommendedName>
        <fullName evidence="5">HTH lysR-type domain-containing protein</fullName>
    </recommendedName>
</protein>
<dbReference type="Gene3D" id="1.10.10.10">
    <property type="entry name" value="Winged helix-like DNA-binding domain superfamily/Winged helix DNA-binding domain"/>
    <property type="match status" value="1"/>
</dbReference>
<dbReference type="InterPro" id="IPR036388">
    <property type="entry name" value="WH-like_DNA-bd_sf"/>
</dbReference>
<reference evidence="6 7" key="1">
    <citation type="submission" date="2015-09" db="EMBL/GenBank/DDBJ databases">
        <title>Genome announcement of multiple Pseudomonas syringae strains.</title>
        <authorList>
            <person name="Thakur S."/>
            <person name="Wang P.W."/>
            <person name="Gong Y."/>
            <person name="Weir B.S."/>
            <person name="Guttman D.S."/>
        </authorList>
    </citation>
    <scope>NUCLEOTIDE SEQUENCE [LARGE SCALE GENOMIC DNA]</scope>
    <source>
        <strain evidence="6 7">ICMP16929</strain>
    </source>
</reference>
<keyword evidence="4" id="KW-0804">Transcription</keyword>
<dbReference type="InterPro" id="IPR005119">
    <property type="entry name" value="LysR_subst-bd"/>
</dbReference>
<evidence type="ECO:0000259" key="5">
    <source>
        <dbReference type="PROSITE" id="PS50931"/>
    </source>
</evidence>
<sequence>MELRHLRYFVAVAETGGFTAAAKRLHTVQPSLSRQIRDLEAYVNTELFERNSRHVKLTAAGRVFLDEARLTLAQADRAVERAREVSNSQASRLTLGFVLGVEVELLNHVLNAVHEKIENVELGMQSLSSPALIAKLKERQIDAAFIRPSPQAAGLKIQILRREKLIVAMPKGHPLATESSIQLNQLLGEPFIRVSRELSPVLHDVIEAFTSLHGVELHNVYHSENLMMALSLINSVGGICLLPEYSVQLFPQGVVARSLVEESPSIELALAWHPENRSSTLDMFLKAFQTQATPVPSKKQG</sequence>
<dbReference type="GO" id="GO:0003677">
    <property type="term" value="F:DNA binding"/>
    <property type="evidence" value="ECO:0007669"/>
    <property type="project" value="UniProtKB-KW"/>
</dbReference>
<dbReference type="PATRIC" id="fig|264459.3.peg.5561"/>
<dbReference type="SUPFAM" id="SSF46785">
    <property type="entry name" value="Winged helix' DNA-binding domain"/>
    <property type="match status" value="1"/>
</dbReference>
<dbReference type="PRINTS" id="PR00039">
    <property type="entry name" value="HTHLYSR"/>
</dbReference>
<dbReference type="AlphaFoldDB" id="A0A0Q0B404"/>
<dbReference type="PROSITE" id="PS50931">
    <property type="entry name" value="HTH_LYSR"/>
    <property type="match status" value="1"/>
</dbReference>
<evidence type="ECO:0000313" key="7">
    <source>
        <dbReference type="Proteomes" id="UP000050384"/>
    </source>
</evidence>
<dbReference type="RefSeq" id="WP_024642041.1">
    <property type="nucleotide sequence ID" value="NZ_LJRI01001226.1"/>
</dbReference>
<name>A0A0Q0B404_PSESX</name>
<dbReference type="GO" id="GO:0032993">
    <property type="term" value="C:protein-DNA complex"/>
    <property type="evidence" value="ECO:0007669"/>
    <property type="project" value="TreeGrafter"/>
</dbReference>
<dbReference type="Pfam" id="PF03466">
    <property type="entry name" value="LysR_substrate"/>
    <property type="match status" value="1"/>
</dbReference>
<evidence type="ECO:0000256" key="4">
    <source>
        <dbReference type="ARBA" id="ARBA00023163"/>
    </source>
</evidence>
<proteinExistence type="inferred from homology"/>
<dbReference type="InterPro" id="IPR000847">
    <property type="entry name" value="LysR_HTH_N"/>
</dbReference>
<comment type="similarity">
    <text evidence="1">Belongs to the LysR transcriptional regulatory family.</text>
</comment>
<dbReference type="SUPFAM" id="SSF53850">
    <property type="entry name" value="Periplasmic binding protein-like II"/>
    <property type="match status" value="1"/>
</dbReference>
<dbReference type="PANTHER" id="PTHR30346:SF0">
    <property type="entry name" value="HCA OPERON TRANSCRIPTIONAL ACTIVATOR HCAR"/>
    <property type="match status" value="1"/>
</dbReference>
<accession>A0A0Q0B404</accession>
<feature type="domain" description="HTH lysR-type" evidence="5">
    <location>
        <begin position="1"/>
        <end position="58"/>
    </location>
</feature>
<dbReference type="FunFam" id="1.10.10.10:FF:000001">
    <property type="entry name" value="LysR family transcriptional regulator"/>
    <property type="match status" value="1"/>
</dbReference>
<gene>
    <name evidence="6" type="ORF">ALO94_03518</name>
</gene>
<evidence type="ECO:0000256" key="1">
    <source>
        <dbReference type="ARBA" id="ARBA00009437"/>
    </source>
</evidence>
<dbReference type="EMBL" id="LJRI01001226">
    <property type="protein sequence ID" value="KPY69057.1"/>
    <property type="molecule type" value="Genomic_DNA"/>
</dbReference>
<dbReference type="Proteomes" id="UP000050384">
    <property type="component" value="Unassembled WGS sequence"/>
</dbReference>
<comment type="caution">
    <text evidence="6">The sequence shown here is derived from an EMBL/GenBank/DDBJ whole genome shotgun (WGS) entry which is preliminary data.</text>
</comment>
<organism evidence="6 7">
    <name type="scientific">Pseudomonas syringae pv. spinaceae</name>
    <dbReference type="NCBI Taxonomy" id="264459"/>
    <lineage>
        <taxon>Bacteria</taxon>
        <taxon>Pseudomonadati</taxon>
        <taxon>Pseudomonadota</taxon>
        <taxon>Gammaproteobacteria</taxon>
        <taxon>Pseudomonadales</taxon>
        <taxon>Pseudomonadaceae</taxon>
        <taxon>Pseudomonas</taxon>
        <taxon>Pseudomonas syringae</taxon>
    </lineage>
</organism>